<comment type="caution">
    <text evidence="3">The sequence shown here is derived from an EMBL/GenBank/DDBJ whole genome shotgun (WGS) entry which is preliminary data.</text>
</comment>
<dbReference type="SMART" id="SM00062">
    <property type="entry name" value="PBPb"/>
    <property type="match status" value="1"/>
</dbReference>
<feature type="domain" description="GGDEF" evidence="2">
    <location>
        <begin position="345"/>
        <end position="478"/>
    </location>
</feature>
<dbReference type="InterPro" id="IPR052163">
    <property type="entry name" value="DGC-Regulatory_Protein"/>
</dbReference>
<gene>
    <name evidence="3" type="ORF">CWI81_00840</name>
</gene>
<organism evidence="3 4">
    <name type="scientific">Idiomarina seosinensis</name>
    <dbReference type="NCBI Taxonomy" id="281739"/>
    <lineage>
        <taxon>Bacteria</taxon>
        <taxon>Pseudomonadati</taxon>
        <taxon>Pseudomonadota</taxon>
        <taxon>Gammaproteobacteria</taxon>
        <taxon>Alteromonadales</taxon>
        <taxon>Idiomarinaceae</taxon>
        <taxon>Idiomarina</taxon>
    </lineage>
</organism>
<accession>A0A432ZGQ0</accession>
<proteinExistence type="predicted"/>
<reference evidence="3 4" key="1">
    <citation type="journal article" date="2011" name="Front. Microbiol.">
        <title>Genomic signatures of strain selection and enhancement in Bacillus atrophaeus var. globigii, a historical biowarfare simulant.</title>
        <authorList>
            <person name="Gibbons H.S."/>
            <person name="Broomall S.M."/>
            <person name="McNew L.A."/>
            <person name="Daligault H."/>
            <person name="Chapman C."/>
            <person name="Bruce D."/>
            <person name="Karavis M."/>
            <person name="Krepps M."/>
            <person name="McGregor P.A."/>
            <person name="Hong C."/>
            <person name="Park K.H."/>
            <person name="Akmal A."/>
            <person name="Feldman A."/>
            <person name="Lin J.S."/>
            <person name="Chang W.E."/>
            <person name="Higgs B.W."/>
            <person name="Demirev P."/>
            <person name="Lindquist J."/>
            <person name="Liem A."/>
            <person name="Fochler E."/>
            <person name="Read T.D."/>
            <person name="Tapia R."/>
            <person name="Johnson S."/>
            <person name="Bishop-Lilly K.A."/>
            <person name="Detter C."/>
            <person name="Han C."/>
            <person name="Sozhamannan S."/>
            <person name="Rosenzweig C.N."/>
            <person name="Skowronski E.W."/>
        </authorList>
    </citation>
    <scope>NUCLEOTIDE SEQUENCE [LARGE SCALE GENOMIC DNA]</scope>
    <source>
        <strain evidence="3 4">CL-SP19</strain>
    </source>
</reference>
<dbReference type="InterPro" id="IPR043128">
    <property type="entry name" value="Rev_trsase/Diguanyl_cyclase"/>
</dbReference>
<dbReference type="PANTHER" id="PTHR46663">
    <property type="entry name" value="DIGUANYLATE CYCLASE DGCT-RELATED"/>
    <property type="match status" value="1"/>
</dbReference>
<dbReference type="InterPro" id="IPR029787">
    <property type="entry name" value="Nucleotide_cyclase"/>
</dbReference>
<evidence type="ECO:0000313" key="3">
    <source>
        <dbReference type="EMBL" id="RUO77083.1"/>
    </source>
</evidence>
<dbReference type="OrthoDB" id="9180959at2"/>
<dbReference type="RefSeq" id="WP_126783353.1">
    <property type="nucleotide sequence ID" value="NZ_PIQF01000001.1"/>
</dbReference>
<dbReference type="CDD" id="cd01949">
    <property type="entry name" value="GGDEF"/>
    <property type="match status" value="1"/>
</dbReference>
<sequence length="480" mass="53851">MTHQWLLKTIIVVGLVGFINLALSGSAYATDEWLVQHPEIKVGVPTNLQPLISIEDGKAQGFDVDMLEKITEGVPVDLIWTPCGTWSECVQSLADKEIDVLTSLSYSPERAKFTSYTQRYWTMPWAVLTLSEQLDEDNADRHISQLRGQRLGVIDGYTVVPMLKHLEQTEVLEFDSIDEGLARLNSGHIDAYIDSLPILVDELQRRTAINADLSVLNGAPGEDLFIGVRNDYQPLVVLFNQGIDSLTQTERQQLRRKWYGYKLQRGWSDEELLDLALKVGSVAALVIFIVVFRNSRLRKEIKRRKAAERQIRYVATHDELTGLPNRNLMSDRLQQTILQHQRGDKSFALMFMDLDGFKAINDDFGHDYGDQILVHAAQRLTGLLRRSDTVCRYGGDEFVVVLPSTNNANAALAVARKLVVHLARPYAIKNEQLEVSVSIGVAMFPEHGHDEQSILRAADKAMYAAKAAGKNDVRIATVDG</sequence>
<keyword evidence="4" id="KW-1185">Reference proteome</keyword>
<dbReference type="Pfam" id="PF00990">
    <property type="entry name" value="GGDEF"/>
    <property type="match status" value="1"/>
</dbReference>
<evidence type="ECO:0000259" key="2">
    <source>
        <dbReference type="PROSITE" id="PS50887"/>
    </source>
</evidence>
<dbReference type="EMBL" id="PIQF01000001">
    <property type="protein sequence ID" value="RUO77083.1"/>
    <property type="molecule type" value="Genomic_DNA"/>
</dbReference>
<dbReference type="CDD" id="cd01007">
    <property type="entry name" value="PBP2_BvgS_HisK_like"/>
    <property type="match status" value="1"/>
</dbReference>
<dbReference type="SUPFAM" id="SSF53850">
    <property type="entry name" value="Periplasmic binding protein-like II"/>
    <property type="match status" value="1"/>
</dbReference>
<dbReference type="InterPro" id="IPR000160">
    <property type="entry name" value="GGDEF_dom"/>
</dbReference>
<dbReference type="NCBIfam" id="TIGR00254">
    <property type="entry name" value="GGDEF"/>
    <property type="match status" value="1"/>
</dbReference>
<dbReference type="FunFam" id="3.30.70.270:FF:000001">
    <property type="entry name" value="Diguanylate cyclase domain protein"/>
    <property type="match status" value="1"/>
</dbReference>
<evidence type="ECO:0000313" key="4">
    <source>
        <dbReference type="Proteomes" id="UP000287908"/>
    </source>
</evidence>
<dbReference type="AlphaFoldDB" id="A0A432ZGQ0"/>
<dbReference type="PANTHER" id="PTHR46663:SF2">
    <property type="entry name" value="GGDEF DOMAIN-CONTAINING PROTEIN"/>
    <property type="match status" value="1"/>
</dbReference>
<dbReference type="InterPro" id="IPR001638">
    <property type="entry name" value="Solute-binding_3/MltF_N"/>
</dbReference>
<dbReference type="Gene3D" id="3.30.70.270">
    <property type="match status" value="1"/>
</dbReference>
<dbReference type="Proteomes" id="UP000287908">
    <property type="component" value="Unassembled WGS sequence"/>
</dbReference>
<dbReference type="Gene3D" id="3.40.190.10">
    <property type="entry name" value="Periplasmic binding protein-like II"/>
    <property type="match status" value="2"/>
</dbReference>
<evidence type="ECO:0000256" key="1">
    <source>
        <dbReference type="ARBA" id="ARBA00001946"/>
    </source>
</evidence>
<protein>
    <recommendedName>
        <fullName evidence="2">GGDEF domain-containing protein</fullName>
    </recommendedName>
</protein>
<dbReference type="Pfam" id="PF00497">
    <property type="entry name" value="SBP_bac_3"/>
    <property type="match status" value="1"/>
</dbReference>
<dbReference type="SMART" id="SM00267">
    <property type="entry name" value="GGDEF"/>
    <property type="match status" value="1"/>
</dbReference>
<dbReference type="SUPFAM" id="SSF55073">
    <property type="entry name" value="Nucleotide cyclase"/>
    <property type="match status" value="1"/>
</dbReference>
<dbReference type="GO" id="GO:0003824">
    <property type="term" value="F:catalytic activity"/>
    <property type="evidence" value="ECO:0007669"/>
    <property type="project" value="UniProtKB-ARBA"/>
</dbReference>
<name>A0A432ZGQ0_9GAMM</name>
<comment type="cofactor">
    <cofactor evidence="1">
        <name>Mg(2+)</name>
        <dbReference type="ChEBI" id="CHEBI:18420"/>
    </cofactor>
</comment>
<dbReference type="PROSITE" id="PS50887">
    <property type="entry name" value="GGDEF"/>
    <property type="match status" value="1"/>
</dbReference>